<name>A0A8S5LVF9_9CAUD</name>
<reference evidence="1" key="1">
    <citation type="journal article" date="2021" name="Proc. Natl. Acad. Sci. U.S.A.">
        <title>A Catalog of Tens of Thousands of Viruses from Human Metagenomes Reveals Hidden Associations with Chronic Diseases.</title>
        <authorList>
            <person name="Tisza M.J."/>
            <person name="Buck C.B."/>
        </authorList>
    </citation>
    <scope>NUCLEOTIDE SEQUENCE</scope>
    <source>
        <strain evidence="1">CtkzC12</strain>
    </source>
</reference>
<sequence length="44" mass="4900">MSSATFKNNKPDSESYLIFKVGRPMFSSVGVSKVSKPYVFLILV</sequence>
<proteinExistence type="predicted"/>
<protein>
    <submittedName>
        <fullName evidence="1">Uncharacterized protein</fullName>
    </submittedName>
</protein>
<dbReference type="EMBL" id="BK014750">
    <property type="protein sequence ID" value="DAD74017.1"/>
    <property type="molecule type" value="Genomic_DNA"/>
</dbReference>
<evidence type="ECO:0000313" key="1">
    <source>
        <dbReference type="EMBL" id="DAD74017.1"/>
    </source>
</evidence>
<accession>A0A8S5LVF9</accession>
<organism evidence="1">
    <name type="scientific">Siphoviridae sp. ctkzC12</name>
    <dbReference type="NCBI Taxonomy" id="2826446"/>
    <lineage>
        <taxon>Viruses</taxon>
        <taxon>Duplodnaviria</taxon>
        <taxon>Heunggongvirae</taxon>
        <taxon>Uroviricota</taxon>
        <taxon>Caudoviricetes</taxon>
    </lineage>
</organism>